<organism evidence="1 2">
    <name type="scientific">Lactococcus formosensis</name>
    <dbReference type="NCBI Taxonomy" id="1281486"/>
    <lineage>
        <taxon>Bacteria</taxon>
        <taxon>Bacillati</taxon>
        <taxon>Bacillota</taxon>
        <taxon>Bacilli</taxon>
        <taxon>Lactobacillales</taxon>
        <taxon>Streptococcaceae</taxon>
        <taxon>Lactococcus</taxon>
    </lineage>
</organism>
<reference evidence="1" key="1">
    <citation type="submission" date="2022-06" db="EMBL/GenBank/DDBJ databases">
        <title>Lactococcus from bovine mastitis in China.</title>
        <authorList>
            <person name="Lin Y."/>
            <person name="Han B."/>
        </authorList>
    </citation>
    <scope>NUCLEOTIDE SEQUENCE</scope>
    <source>
        <strain evidence="1">Ningxia-I-26</strain>
    </source>
</reference>
<comment type="caution">
    <text evidence="1">The sequence shown here is derived from an EMBL/GenBank/DDBJ whole genome shotgun (WGS) entry which is preliminary data.</text>
</comment>
<gene>
    <name evidence="1" type="ORF">NF717_07965</name>
</gene>
<protein>
    <submittedName>
        <fullName evidence="1">Helix-turn-helix domain-containing protein</fullName>
    </submittedName>
</protein>
<dbReference type="InterPro" id="IPR001387">
    <property type="entry name" value="Cro/C1-type_HTH"/>
</dbReference>
<sequence>MKTKNLKSIIFRQDVGKRIYEIRNSLDFTLKTFGSQFRNPVSPAVVLKWERGTNFPSDEHIVEIAKLGEVSLTWLLFGSDYDNLQNHLLPEVFQRLEKMEMKLRSEVTNEAQARVCSNIILQTLDSLNSNFSVVDEDTQFSIVEPKIRLQQIMEISISSDPTYEEVLKFNALFNQLTMFVTAKKYNPDTYEDNLDTLDGLLWLSGNHPEEVYNDNKIFRQIVDADGLEAHIDKVTNRLHENIDKISSKLKEKYIEKVE</sequence>
<dbReference type="Proteomes" id="UP001153199">
    <property type="component" value="Unassembled WGS sequence"/>
</dbReference>
<accession>A0A9X4SFC3</accession>
<dbReference type="CDD" id="cd00093">
    <property type="entry name" value="HTH_XRE"/>
    <property type="match status" value="1"/>
</dbReference>
<dbReference type="AlphaFoldDB" id="A0A9X4SFC3"/>
<dbReference type="SMART" id="SM00530">
    <property type="entry name" value="HTH_XRE"/>
    <property type="match status" value="1"/>
</dbReference>
<dbReference type="SUPFAM" id="SSF47413">
    <property type="entry name" value="lambda repressor-like DNA-binding domains"/>
    <property type="match status" value="1"/>
</dbReference>
<evidence type="ECO:0000313" key="1">
    <source>
        <dbReference type="EMBL" id="MDG6145587.1"/>
    </source>
</evidence>
<dbReference type="GO" id="GO:0003677">
    <property type="term" value="F:DNA binding"/>
    <property type="evidence" value="ECO:0007669"/>
    <property type="project" value="InterPro"/>
</dbReference>
<evidence type="ECO:0000313" key="2">
    <source>
        <dbReference type="Proteomes" id="UP001153199"/>
    </source>
</evidence>
<dbReference type="InterPro" id="IPR010982">
    <property type="entry name" value="Lambda_DNA-bd_dom_sf"/>
</dbReference>
<dbReference type="Gene3D" id="1.10.260.40">
    <property type="entry name" value="lambda repressor-like DNA-binding domains"/>
    <property type="match status" value="1"/>
</dbReference>
<proteinExistence type="predicted"/>
<dbReference type="RefSeq" id="WP_107106301.1">
    <property type="nucleotide sequence ID" value="NZ_JAMWDY010000007.1"/>
</dbReference>
<dbReference type="EMBL" id="JAMWFV010000010">
    <property type="protein sequence ID" value="MDG6145587.1"/>
    <property type="molecule type" value="Genomic_DNA"/>
</dbReference>
<keyword evidence="2" id="KW-1185">Reference proteome</keyword>
<name>A0A9X4SFC3_9LACT</name>
<dbReference type="PROSITE" id="PS50943">
    <property type="entry name" value="HTH_CROC1"/>
    <property type="match status" value="1"/>
</dbReference>